<dbReference type="KEGG" id="qdo:H9Q78_10340"/>
<dbReference type="InterPro" id="IPR011004">
    <property type="entry name" value="Trimer_LpxA-like_sf"/>
</dbReference>
<dbReference type="InterPro" id="IPR018357">
    <property type="entry name" value="Hexapep_transf_CS"/>
</dbReference>
<dbReference type="PANTHER" id="PTHR43017:SF1">
    <property type="entry name" value="ACETYLTRANSFERASE YJL218W-RELATED"/>
    <property type="match status" value="1"/>
</dbReference>
<dbReference type="InterPro" id="IPR001451">
    <property type="entry name" value="Hexapep"/>
</dbReference>
<dbReference type="RefSeq" id="WP_249301560.1">
    <property type="nucleotide sequence ID" value="NZ_CP060634.1"/>
</dbReference>
<keyword evidence="2 5" id="KW-0808">Transferase</keyword>
<proteinExistence type="inferred from homology"/>
<evidence type="ECO:0000313" key="7">
    <source>
        <dbReference type="EMBL" id="QNM04844.1"/>
    </source>
</evidence>
<dbReference type="PROSITE" id="PS00101">
    <property type="entry name" value="HEXAPEP_TRANSFERASES"/>
    <property type="match status" value="1"/>
</dbReference>
<keyword evidence="8" id="KW-1185">Reference proteome</keyword>
<evidence type="ECO:0000259" key="6">
    <source>
        <dbReference type="SMART" id="SM01266"/>
    </source>
</evidence>
<dbReference type="InterPro" id="IPR024688">
    <property type="entry name" value="Mac_dom"/>
</dbReference>
<evidence type="ECO:0000313" key="8">
    <source>
        <dbReference type="Proteomes" id="UP000515823"/>
    </source>
</evidence>
<feature type="domain" description="Maltose/galactoside acetyltransferase" evidence="6">
    <location>
        <begin position="4"/>
        <end position="59"/>
    </location>
</feature>
<comment type="similarity">
    <text evidence="1 5">Belongs to the transferase hexapeptide repeat family.</text>
</comment>
<name>A0A7G9G212_9FIRM</name>
<dbReference type="FunFam" id="2.160.10.10:FF:000008">
    <property type="entry name" value="Maltose O-acetyltransferase"/>
    <property type="match status" value="1"/>
</dbReference>
<reference evidence="7 8" key="1">
    <citation type="submission" date="2020-08" db="EMBL/GenBank/DDBJ databases">
        <authorList>
            <person name="Liu C."/>
            <person name="Sun Q."/>
        </authorList>
    </citation>
    <scope>NUCLEOTIDE SEQUENCE [LARGE SCALE GENOMIC DNA]</scope>
    <source>
        <strain evidence="7 8">NSJ-38</strain>
    </source>
</reference>
<protein>
    <recommendedName>
        <fullName evidence="5">Acetyltransferase</fullName>
        <ecNumber evidence="5">2.3.1.-</ecNumber>
    </recommendedName>
</protein>
<dbReference type="Pfam" id="PF12464">
    <property type="entry name" value="Mac"/>
    <property type="match status" value="1"/>
</dbReference>
<dbReference type="EMBL" id="CP060634">
    <property type="protein sequence ID" value="QNM04844.1"/>
    <property type="molecule type" value="Genomic_DNA"/>
</dbReference>
<gene>
    <name evidence="7" type="ORF">H9Q78_10340</name>
</gene>
<keyword evidence="3" id="KW-0677">Repeat</keyword>
<evidence type="ECO:0000256" key="3">
    <source>
        <dbReference type="ARBA" id="ARBA00022737"/>
    </source>
</evidence>
<dbReference type="SMART" id="SM01266">
    <property type="entry name" value="Mac"/>
    <property type="match status" value="1"/>
</dbReference>
<accession>A0A7G9G212</accession>
<dbReference type="PANTHER" id="PTHR43017">
    <property type="entry name" value="GALACTOSIDE O-ACETYLTRANSFERASE"/>
    <property type="match status" value="1"/>
</dbReference>
<evidence type="ECO:0000256" key="1">
    <source>
        <dbReference type="ARBA" id="ARBA00007274"/>
    </source>
</evidence>
<dbReference type="EC" id="2.3.1.-" evidence="5"/>
<evidence type="ECO:0000256" key="4">
    <source>
        <dbReference type="ARBA" id="ARBA00023315"/>
    </source>
</evidence>
<keyword evidence="4 5" id="KW-0012">Acyltransferase</keyword>
<dbReference type="Proteomes" id="UP000515823">
    <property type="component" value="Chromosome"/>
</dbReference>
<evidence type="ECO:0000256" key="2">
    <source>
        <dbReference type="ARBA" id="ARBA00022679"/>
    </source>
</evidence>
<dbReference type="Gene3D" id="2.160.10.10">
    <property type="entry name" value="Hexapeptide repeat proteins"/>
    <property type="match status" value="1"/>
</dbReference>
<evidence type="ECO:0000256" key="5">
    <source>
        <dbReference type="RuleBase" id="RU367021"/>
    </source>
</evidence>
<dbReference type="SUPFAM" id="SSF51161">
    <property type="entry name" value="Trimeric LpxA-like enzymes"/>
    <property type="match status" value="1"/>
</dbReference>
<sequence>MTPKERMLSGRLYHMTADEELTKEYIRCKQLLTVFNHMTEYDTEKQDAIIRELFGKIGAGFHVEPPFRCDYGKQILAGDHLYINCDCIIIDVCPVTIGSHVLIGPRVGIYTAAHPVDASVRNTGLEYGRPIAIGDNVWIGGGAVLNPGVTIGENSIIGSGSIVTKDIPPNVIAAGNPCRILRPVTEEDAVYWKTQELDYLQDKDAPPIS</sequence>
<dbReference type="CDD" id="cd03357">
    <property type="entry name" value="LbH_MAT_GAT"/>
    <property type="match status" value="1"/>
</dbReference>
<dbReference type="Pfam" id="PF00132">
    <property type="entry name" value="Hexapep"/>
    <property type="match status" value="1"/>
</dbReference>
<dbReference type="AlphaFoldDB" id="A0A7G9G212"/>
<organism evidence="7 8">
    <name type="scientific">Qiania dongpingensis</name>
    <dbReference type="NCBI Taxonomy" id="2763669"/>
    <lineage>
        <taxon>Bacteria</taxon>
        <taxon>Bacillati</taxon>
        <taxon>Bacillota</taxon>
        <taxon>Clostridia</taxon>
        <taxon>Lachnospirales</taxon>
        <taxon>Lachnospiraceae</taxon>
        <taxon>Qiania</taxon>
    </lineage>
</organism>
<dbReference type="InterPro" id="IPR039369">
    <property type="entry name" value="LacA-like"/>
</dbReference>
<dbReference type="GO" id="GO:0008870">
    <property type="term" value="F:galactoside O-acetyltransferase activity"/>
    <property type="evidence" value="ECO:0007669"/>
    <property type="project" value="TreeGrafter"/>
</dbReference>